<name>A0A0F4YGI5_RASE3</name>
<feature type="compositionally biased region" description="Polar residues" evidence="1">
    <location>
        <begin position="46"/>
        <end position="55"/>
    </location>
</feature>
<proteinExistence type="predicted"/>
<protein>
    <submittedName>
        <fullName evidence="2">Uncharacterized protein</fullName>
    </submittedName>
</protein>
<dbReference type="RefSeq" id="XP_013323969.1">
    <property type="nucleotide sequence ID" value="XM_013468515.1"/>
</dbReference>
<organism evidence="2 3">
    <name type="scientific">Rasamsonia emersonii (strain ATCC 16479 / CBS 393.64 / IMI 116815)</name>
    <dbReference type="NCBI Taxonomy" id="1408163"/>
    <lineage>
        <taxon>Eukaryota</taxon>
        <taxon>Fungi</taxon>
        <taxon>Dikarya</taxon>
        <taxon>Ascomycota</taxon>
        <taxon>Pezizomycotina</taxon>
        <taxon>Eurotiomycetes</taxon>
        <taxon>Eurotiomycetidae</taxon>
        <taxon>Eurotiales</taxon>
        <taxon>Trichocomaceae</taxon>
        <taxon>Rasamsonia</taxon>
    </lineage>
</organism>
<accession>A0A0F4YGI5</accession>
<feature type="region of interest" description="Disordered" evidence="1">
    <location>
        <begin position="23"/>
        <end position="87"/>
    </location>
</feature>
<evidence type="ECO:0000313" key="3">
    <source>
        <dbReference type="Proteomes" id="UP000053958"/>
    </source>
</evidence>
<keyword evidence="3" id="KW-1185">Reference proteome</keyword>
<comment type="caution">
    <text evidence="2">The sequence shown here is derived from an EMBL/GenBank/DDBJ whole genome shotgun (WGS) entry which is preliminary data.</text>
</comment>
<dbReference type="GeneID" id="25320944"/>
<evidence type="ECO:0000313" key="2">
    <source>
        <dbReference type="EMBL" id="KKA17357.1"/>
    </source>
</evidence>
<evidence type="ECO:0000256" key="1">
    <source>
        <dbReference type="SAM" id="MobiDB-lite"/>
    </source>
</evidence>
<reference evidence="2 3" key="1">
    <citation type="submission" date="2015-04" db="EMBL/GenBank/DDBJ databases">
        <authorList>
            <person name="Heijne W.H."/>
            <person name="Fedorova N.D."/>
            <person name="Nierman W.C."/>
            <person name="Vollebregt A.W."/>
            <person name="Zhao Z."/>
            <person name="Wu L."/>
            <person name="Kumar M."/>
            <person name="Stam H."/>
            <person name="van den Berg M.A."/>
            <person name="Pel H.J."/>
        </authorList>
    </citation>
    <scope>NUCLEOTIDE SEQUENCE [LARGE SCALE GENOMIC DNA]</scope>
    <source>
        <strain evidence="2 3">CBS 393.64</strain>
    </source>
</reference>
<dbReference type="Proteomes" id="UP000053958">
    <property type="component" value="Unassembled WGS sequence"/>
</dbReference>
<dbReference type="AlphaFoldDB" id="A0A0F4YGI5"/>
<feature type="non-terminal residue" evidence="2">
    <location>
        <position position="1"/>
    </location>
</feature>
<sequence>RKKLGMDGALGYCCMQELGVMDSWPGRRPPKVGSEARGDWLRGRSMSGQGNNRRPTLSHAPTRMRKTGRMVADERKRKHGVQRPQCDIDETSRTLAFNRDL</sequence>
<gene>
    <name evidence="2" type="ORF">T310_8787</name>
</gene>
<dbReference type="EMBL" id="LASV01000663">
    <property type="protein sequence ID" value="KKA17357.1"/>
    <property type="molecule type" value="Genomic_DNA"/>
</dbReference>